<dbReference type="PANTHER" id="PTHR43201">
    <property type="entry name" value="ACYL-COA SYNTHETASE"/>
    <property type="match status" value="1"/>
</dbReference>
<evidence type="ECO:0000259" key="1">
    <source>
        <dbReference type="Pfam" id="PF00501"/>
    </source>
</evidence>
<dbReference type="Proteomes" id="UP000537188">
    <property type="component" value="Unassembled WGS sequence"/>
</dbReference>
<dbReference type="EMBL" id="JACARF010000102">
    <property type="protein sequence ID" value="NWE80381.1"/>
    <property type="molecule type" value="Genomic_DNA"/>
</dbReference>
<dbReference type="InterPro" id="IPR042099">
    <property type="entry name" value="ANL_N_sf"/>
</dbReference>
<name>A0A7Y8K8V9_9PSED</name>
<feature type="non-terminal residue" evidence="2">
    <location>
        <position position="1"/>
    </location>
</feature>
<dbReference type="GO" id="GO:0031956">
    <property type="term" value="F:medium-chain fatty acid-CoA ligase activity"/>
    <property type="evidence" value="ECO:0007669"/>
    <property type="project" value="TreeGrafter"/>
</dbReference>
<evidence type="ECO:0000313" key="3">
    <source>
        <dbReference type="Proteomes" id="UP000537188"/>
    </source>
</evidence>
<proteinExistence type="predicted"/>
<feature type="domain" description="AMP-dependent synthetase/ligase" evidence="1">
    <location>
        <begin position="2"/>
        <end position="59"/>
    </location>
</feature>
<organism evidence="2 3">
    <name type="scientific">Pseudomonas yamanorum</name>
    <dbReference type="NCBI Taxonomy" id="515393"/>
    <lineage>
        <taxon>Bacteria</taxon>
        <taxon>Pseudomonadati</taxon>
        <taxon>Pseudomonadota</taxon>
        <taxon>Gammaproteobacteria</taxon>
        <taxon>Pseudomonadales</taxon>
        <taxon>Pseudomonadaceae</taxon>
        <taxon>Pseudomonas</taxon>
    </lineage>
</organism>
<protein>
    <submittedName>
        <fullName evidence="2">AMP-binding protein</fullName>
    </submittedName>
</protein>
<dbReference type="AlphaFoldDB" id="A0A7Y8K8V9"/>
<accession>A0A7Y8K8V9</accession>
<dbReference type="InterPro" id="IPR000873">
    <property type="entry name" value="AMP-dep_synth/lig_dom"/>
</dbReference>
<dbReference type="GO" id="GO:0006631">
    <property type="term" value="P:fatty acid metabolic process"/>
    <property type="evidence" value="ECO:0007669"/>
    <property type="project" value="TreeGrafter"/>
</dbReference>
<feature type="non-terminal residue" evidence="2">
    <location>
        <position position="102"/>
    </location>
</feature>
<dbReference type="RefSeq" id="WP_177116316.1">
    <property type="nucleotide sequence ID" value="NZ_JACARF010000102.1"/>
</dbReference>
<dbReference type="Pfam" id="PF00501">
    <property type="entry name" value="AMP-binding"/>
    <property type="match status" value="1"/>
</dbReference>
<dbReference type="PANTHER" id="PTHR43201:SF32">
    <property type="entry name" value="2-SUCCINYLBENZOATE--COA LIGASE, CHLOROPLASTIC_PEROXISOMAL"/>
    <property type="match status" value="1"/>
</dbReference>
<comment type="caution">
    <text evidence="2">The sequence shown here is derived from an EMBL/GenBank/DDBJ whole genome shotgun (WGS) entry which is preliminary data.</text>
</comment>
<dbReference type="Gene3D" id="3.40.50.12780">
    <property type="entry name" value="N-terminal domain of ligase-like"/>
    <property type="match status" value="1"/>
</dbReference>
<gene>
    <name evidence="2" type="ORF">HX828_32950</name>
</gene>
<dbReference type="SUPFAM" id="SSF56801">
    <property type="entry name" value="Acetyl-CoA synthetase-like"/>
    <property type="match status" value="1"/>
</dbReference>
<reference evidence="2 3" key="1">
    <citation type="submission" date="2020-04" db="EMBL/GenBank/DDBJ databases">
        <title>Molecular characterization of pseudomonads from Agaricus bisporus reveal novel blotch 2 pathogens in Western Europe.</title>
        <authorList>
            <person name="Taparia T."/>
            <person name="Krijger M."/>
            <person name="Haynes E."/>
            <person name="Elpinstone J.G."/>
            <person name="Noble R."/>
            <person name="Van Der Wolf J."/>
        </authorList>
    </citation>
    <scope>NUCLEOTIDE SEQUENCE [LARGE SCALE GENOMIC DNA]</scope>
    <source>
        <strain evidence="2 3">IPO3781</strain>
    </source>
</reference>
<sequence>LKANDRVALLALSSDRYLECMLAVHWAGGVVCPLNNRWSTSEISFSLQDCEPSLLILDDPFLPLLEEIALLLPLQNIIHVGETVTPPGVLVFRQLVEDGQSI</sequence>
<evidence type="ECO:0000313" key="2">
    <source>
        <dbReference type="EMBL" id="NWE80381.1"/>
    </source>
</evidence>